<proteinExistence type="predicted"/>
<gene>
    <name evidence="1" type="ORF">SPELUC_LOCUS6223</name>
</gene>
<evidence type="ECO:0000313" key="2">
    <source>
        <dbReference type="Proteomes" id="UP000789366"/>
    </source>
</evidence>
<keyword evidence="2" id="KW-1185">Reference proteome</keyword>
<dbReference type="EMBL" id="CAJVPW010007122">
    <property type="protein sequence ID" value="CAG8577257.1"/>
    <property type="molecule type" value="Genomic_DNA"/>
</dbReference>
<reference evidence="1" key="1">
    <citation type="submission" date="2021-06" db="EMBL/GenBank/DDBJ databases">
        <authorList>
            <person name="Kallberg Y."/>
            <person name="Tangrot J."/>
            <person name="Rosling A."/>
        </authorList>
    </citation>
    <scope>NUCLEOTIDE SEQUENCE</scope>
    <source>
        <strain evidence="1">28 12/20/2015</strain>
    </source>
</reference>
<organism evidence="1 2">
    <name type="scientific">Cetraspora pellucida</name>
    <dbReference type="NCBI Taxonomy" id="1433469"/>
    <lineage>
        <taxon>Eukaryota</taxon>
        <taxon>Fungi</taxon>
        <taxon>Fungi incertae sedis</taxon>
        <taxon>Mucoromycota</taxon>
        <taxon>Glomeromycotina</taxon>
        <taxon>Glomeromycetes</taxon>
        <taxon>Diversisporales</taxon>
        <taxon>Gigasporaceae</taxon>
        <taxon>Cetraspora</taxon>
    </lineage>
</organism>
<comment type="caution">
    <text evidence="1">The sequence shown here is derived from an EMBL/GenBank/DDBJ whole genome shotgun (WGS) entry which is preliminary data.</text>
</comment>
<accession>A0ACA9MB87</accession>
<sequence>MSHKHNRMLTSLHISEDPNYATPTMPESPYFKKRRLDRKRKAISHYLLKLSNTVNNSPDVSQLKSKLRQHQHHANLSFTAKEQICEIDCHQHCMAYVHDIRSYNSVFAFTSLEANVDKTLANFKHGIYTFHIQDALYHLIGSLLPESGNSAQFA</sequence>
<dbReference type="Proteomes" id="UP000789366">
    <property type="component" value="Unassembled WGS sequence"/>
</dbReference>
<name>A0ACA9MB87_9GLOM</name>
<protein>
    <submittedName>
        <fullName evidence="1">12311_t:CDS:1</fullName>
    </submittedName>
</protein>
<evidence type="ECO:0000313" key="1">
    <source>
        <dbReference type="EMBL" id="CAG8577257.1"/>
    </source>
</evidence>